<accession>A0A556QM96</accession>
<sequence length="311" mass="34075">MVARRVREENEKIHPVSRQRLQIVLLTVGAIAVYVGFRALPTGTNLHQVDFDTRGKGMVELCDPSNPQFVAVTTARSPVTMTLQGELPAVPGRESKLTLTLVTMTGKAVGPADVLVQHTRKLHLLVVDPTLRDYQHIHPEPAAKDGDWSFSFTPRLAGTYRVFADFVPVPTARSLYAGADLPVTGEVAVNMNILSWDAEVEGYQFKLTPAAPIHAGKVADLTFTVTRPDGGVVPMEPVMDAYAHLVAFDQGHSGFAHLHPNEISLTPPPDEKHPKLTFKITIPNPGVYVIWAQVKLAGREVFAPFWFEVAP</sequence>
<name>A0A556QM96_9BACT</name>
<feature type="transmembrane region" description="Helical" evidence="1">
    <location>
        <begin position="21"/>
        <end position="40"/>
    </location>
</feature>
<keyword evidence="1" id="KW-0812">Transmembrane</keyword>
<reference evidence="2 3" key="1">
    <citation type="submission" date="2019-07" db="EMBL/GenBank/DDBJ databases">
        <title>Description of 53C-WASEF.</title>
        <authorList>
            <person name="Pitt A."/>
            <person name="Hahn M.W."/>
        </authorList>
    </citation>
    <scope>NUCLEOTIDE SEQUENCE [LARGE SCALE GENOMIC DNA]</scope>
    <source>
        <strain evidence="2 3">53C-WASEF</strain>
    </source>
</reference>
<comment type="caution">
    <text evidence="2">The sequence shown here is derived from an EMBL/GenBank/DDBJ whole genome shotgun (WGS) entry which is preliminary data.</text>
</comment>
<dbReference type="OrthoDB" id="185226at2"/>
<gene>
    <name evidence="2" type="ORF">FPL22_00135</name>
</gene>
<protein>
    <recommendedName>
        <fullName evidence="4">YtkA-like domain-containing protein</fullName>
    </recommendedName>
</protein>
<keyword evidence="1" id="KW-1133">Transmembrane helix</keyword>
<evidence type="ECO:0000313" key="2">
    <source>
        <dbReference type="EMBL" id="TSJ77753.1"/>
    </source>
</evidence>
<dbReference type="AlphaFoldDB" id="A0A556QM96"/>
<dbReference type="Proteomes" id="UP000315648">
    <property type="component" value="Unassembled WGS sequence"/>
</dbReference>
<evidence type="ECO:0000256" key="1">
    <source>
        <dbReference type="SAM" id="Phobius"/>
    </source>
</evidence>
<keyword evidence="3" id="KW-1185">Reference proteome</keyword>
<keyword evidence="1" id="KW-0472">Membrane</keyword>
<organism evidence="2 3">
    <name type="scientific">Rariglobus hedericola</name>
    <dbReference type="NCBI Taxonomy" id="2597822"/>
    <lineage>
        <taxon>Bacteria</taxon>
        <taxon>Pseudomonadati</taxon>
        <taxon>Verrucomicrobiota</taxon>
        <taxon>Opitutia</taxon>
        <taxon>Opitutales</taxon>
        <taxon>Opitutaceae</taxon>
        <taxon>Rariglobus</taxon>
    </lineage>
</organism>
<proteinExistence type="predicted"/>
<evidence type="ECO:0008006" key="4">
    <source>
        <dbReference type="Google" id="ProtNLM"/>
    </source>
</evidence>
<evidence type="ECO:0000313" key="3">
    <source>
        <dbReference type="Proteomes" id="UP000315648"/>
    </source>
</evidence>
<dbReference type="EMBL" id="VMBG01000001">
    <property type="protein sequence ID" value="TSJ77753.1"/>
    <property type="molecule type" value="Genomic_DNA"/>
</dbReference>